<accession>A0A0Q9WUD2</accession>
<dbReference type="InParanoid" id="A0A0Q9WUD2"/>
<keyword evidence="3" id="KW-1185">Reference proteome</keyword>
<gene>
    <name evidence="2" type="primary">Dwil\GK27711</name>
    <name evidence="2" type="ORF">Dwil_GK27711</name>
</gene>
<sequence length="84" mass="9596">MNNLGIIAFAVFLLLVPGSHQDELPPGVKRLAYNPTYEFWFFLPEGRPDSVSEKVQAAYWDARTKGGVCYATNWFYCRSGQFIE</sequence>
<dbReference type="EMBL" id="CH964251">
    <property type="protein sequence ID" value="KRF99775.1"/>
    <property type="molecule type" value="Genomic_DNA"/>
</dbReference>
<feature type="signal peptide" evidence="1">
    <location>
        <begin position="1"/>
        <end position="21"/>
    </location>
</feature>
<organism evidence="2 3">
    <name type="scientific">Drosophila willistoni</name>
    <name type="common">Fruit fly</name>
    <dbReference type="NCBI Taxonomy" id="7260"/>
    <lineage>
        <taxon>Eukaryota</taxon>
        <taxon>Metazoa</taxon>
        <taxon>Ecdysozoa</taxon>
        <taxon>Arthropoda</taxon>
        <taxon>Hexapoda</taxon>
        <taxon>Insecta</taxon>
        <taxon>Pterygota</taxon>
        <taxon>Neoptera</taxon>
        <taxon>Endopterygota</taxon>
        <taxon>Diptera</taxon>
        <taxon>Brachycera</taxon>
        <taxon>Muscomorpha</taxon>
        <taxon>Ephydroidea</taxon>
        <taxon>Drosophilidae</taxon>
        <taxon>Drosophila</taxon>
        <taxon>Sophophora</taxon>
    </lineage>
</organism>
<dbReference type="Proteomes" id="UP000007798">
    <property type="component" value="Unassembled WGS sequence"/>
</dbReference>
<dbReference type="OrthoDB" id="7845239at2759"/>
<evidence type="ECO:0000256" key="1">
    <source>
        <dbReference type="SAM" id="SignalP"/>
    </source>
</evidence>
<evidence type="ECO:0000313" key="2">
    <source>
        <dbReference type="EMBL" id="KRF99775.1"/>
    </source>
</evidence>
<name>A0A0Q9WUD2_DROWI</name>
<proteinExistence type="predicted"/>
<dbReference type="KEGG" id="dwi:26529713"/>
<keyword evidence="1" id="KW-0732">Signal</keyword>
<dbReference type="AlphaFoldDB" id="A0A0Q9WUD2"/>
<evidence type="ECO:0000313" key="3">
    <source>
        <dbReference type="Proteomes" id="UP000007798"/>
    </source>
</evidence>
<protein>
    <submittedName>
        <fullName evidence="2">Uncharacterized protein</fullName>
    </submittedName>
</protein>
<feature type="chain" id="PRO_5006387149" evidence="1">
    <location>
        <begin position="22"/>
        <end position="84"/>
    </location>
</feature>
<reference evidence="2 3" key="1">
    <citation type="journal article" date="2007" name="Nature">
        <title>Evolution of genes and genomes on the Drosophila phylogeny.</title>
        <authorList>
            <consortium name="Drosophila 12 Genomes Consortium"/>
            <person name="Clark A.G."/>
            <person name="Eisen M.B."/>
            <person name="Smith D.R."/>
            <person name="Bergman C.M."/>
            <person name="Oliver B."/>
            <person name="Markow T.A."/>
            <person name="Kaufman T.C."/>
            <person name="Kellis M."/>
            <person name="Gelbart W."/>
            <person name="Iyer V.N."/>
            <person name="Pollard D.A."/>
            <person name="Sackton T.B."/>
            <person name="Larracuente A.M."/>
            <person name="Singh N.D."/>
            <person name="Abad J.P."/>
            <person name="Abt D.N."/>
            <person name="Adryan B."/>
            <person name="Aguade M."/>
            <person name="Akashi H."/>
            <person name="Anderson W.W."/>
            <person name="Aquadro C.F."/>
            <person name="Ardell D.H."/>
            <person name="Arguello R."/>
            <person name="Artieri C.G."/>
            <person name="Barbash D.A."/>
            <person name="Barker D."/>
            <person name="Barsanti P."/>
            <person name="Batterham P."/>
            <person name="Batzoglou S."/>
            <person name="Begun D."/>
            <person name="Bhutkar A."/>
            <person name="Blanco E."/>
            <person name="Bosak S.A."/>
            <person name="Bradley R.K."/>
            <person name="Brand A.D."/>
            <person name="Brent M.R."/>
            <person name="Brooks A.N."/>
            <person name="Brown R.H."/>
            <person name="Butlin R.K."/>
            <person name="Caggese C."/>
            <person name="Calvi B.R."/>
            <person name="Bernardo de Carvalho A."/>
            <person name="Caspi A."/>
            <person name="Castrezana S."/>
            <person name="Celniker S.E."/>
            <person name="Chang J.L."/>
            <person name="Chapple C."/>
            <person name="Chatterji S."/>
            <person name="Chinwalla A."/>
            <person name="Civetta A."/>
            <person name="Clifton S.W."/>
            <person name="Comeron J.M."/>
            <person name="Costello J.C."/>
            <person name="Coyne J.A."/>
            <person name="Daub J."/>
            <person name="David R.G."/>
            <person name="Delcher A.L."/>
            <person name="Delehaunty K."/>
            <person name="Do C.B."/>
            <person name="Ebling H."/>
            <person name="Edwards K."/>
            <person name="Eickbush T."/>
            <person name="Evans J.D."/>
            <person name="Filipski A."/>
            <person name="Findeiss S."/>
            <person name="Freyhult E."/>
            <person name="Fulton L."/>
            <person name="Fulton R."/>
            <person name="Garcia A.C."/>
            <person name="Gardiner A."/>
            <person name="Garfield D.A."/>
            <person name="Garvin B.E."/>
            <person name="Gibson G."/>
            <person name="Gilbert D."/>
            <person name="Gnerre S."/>
            <person name="Godfrey J."/>
            <person name="Good R."/>
            <person name="Gotea V."/>
            <person name="Gravely B."/>
            <person name="Greenberg A.J."/>
            <person name="Griffiths-Jones S."/>
            <person name="Gross S."/>
            <person name="Guigo R."/>
            <person name="Gustafson E.A."/>
            <person name="Haerty W."/>
            <person name="Hahn M.W."/>
            <person name="Halligan D.L."/>
            <person name="Halpern A.L."/>
            <person name="Halter G.M."/>
            <person name="Han M.V."/>
            <person name="Heger A."/>
            <person name="Hillier L."/>
            <person name="Hinrichs A.S."/>
            <person name="Holmes I."/>
            <person name="Hoskins R.A."/>
            <person name="Hubisz M.J."/>
            <person name="Hultmark D."/>
            <person name="Huntley M.A."/>
            <person name="Jaffe D.B."/>
            <person name="Jagadeeshan S."/>
            <person name="Jeck W.R."/>
            <person name="Johnson J."/>
            <person name="Jones C.D."/>
            <person name="Jordan W.C."/>
            <person name="Karpen G.H."/>
            <person name="Kataoka E."/>
            <person name="Keightley P.D."/>
            <person name="Kheradpour P."/>
            <person name="Kirkness E.F."/>
            <person name="Koerich L.B."/>
            <person name="Kristiansen K."/>
            <person name="Kudrna D."/>
            <person name="Kulathinal R.J."/>
            <person name="Kumar S."/>
            <person name="Kwok R."/>
            <person name="Lander E."/>
            <person name="Langley C.H."/>
            <person name="Lapoint R."/>
            <person name="Lazzaro B.P."/>
            <person name="Lee S.J."/>
            <person name="Levesque L."/>
            <person name="Li R."/>
            <person name="Lin C.F."/>
            <person name="Lin M.F."/>
            <person name="Lindblad-Toh K."/>
            <person name="Llopart A."/>
            <person name="Long M."/>
            <person name="Low L."/>
            <person name="Lozovsky E."/>
            <person name="Lu J."/>
            <person name="Luo M."/>
            <person name="Machado C.A."/>
            <person name="Makalowski W."/>
            <person name="Marzo M."/>
            <person name="Matsuda M."/>
            <person name="Matzkin L."/>
            <person name="McAllister B."/>
            <person name="McBride C.S."/>
            <person name="McKernan B."/>
            <person name="McKernan K."/>
            <person name="Mendez-Lago M."/>
            <person name="Minx P."/>
            <person name="Mollenhauer M.U."/>
            <person name="Montooth K."/>
            <person name="Mount S.M."/>
            <person name="Mu X."/>
            <person name="Myers E."/>
            <person name="Negre B."/>
            <person name="Newfeld S."/>
            <person name="Nielsen R."/>
            <person name="Noor M.A."/>
            <person name="O'Grady P."/>
            <person name="Pachter L."/>
            <person name="Papaceit M."/>
            <person name="Parisi M.J."/>
            <person name="Parisi M."/>
            <person name="Parts L."/>
            <person name="Pedersen J.S."/>
            <person name="Pesole G."/>
            <person name="Phillippy A.M."/>
            <person name="Ponting C.P."/>
            <person name="Pop M."/>
            <person name="Porcelli D."/>
            <person name="Powell J.R."/>
            <person name="Prohaska S."/>
            <person name="Pruitt K."/>
            <person name="Puig M."/>
            <person name="Quesneville H."/>
            <person name="Ram K.R."/>
            <person name="Rand D."/>
            <person name="Rasmussen M.D."/>
            <person name="Reed L.K."/>
            <person name="Reenan R."/>
            <person name="Reily A."/>
            <person name="Remington K.A."/>
            <person name="Rieger T.T."/>
            <person name="Ritchie M.G."/>
            <person name="Robin C."/>
            <person name="Rogers Y.H."/>
            <person name="Rohde C."/>
            <person name="Rozas J."/>
            <person name="Rubenfield M.J."/>
            <person name="Ruiz A."/>
            <person name="Russo S."/>
            <person name="Salzberg S.L."/>
            <person name="Sanchez-Gracia A."/>
            <person name="Saranga D.J."/>
            <person name="Sato H."/>
            <person name="Schaeffer S.W."/>
            <person name="Schatz M.C."/>
            <person name="Schlenke T."/>
            <person name="Schwartz R."/>
            <person name="Segarra C."/>
            <person name="Singh R.S."/>
            <person name="Sirot L."/>
            <person name="Sirota M."/>
            <person name="Sisneros N.B."/>
            <person name="Smith C.D."/>
            <person name="Smith T.F."/>
            <person name="Spieth J."/>
            <person name="Stage D.E."/>
            <person name="Stark A."/>
            <person name="Stephan W."/>
            <person name="Strausberg R.L."/>
            <person name="Strempel S."/>
            <person name="Sturgill D."/>
            <person name="Sutton G."/>
            <person name="Sutton G.G."/>
            <person name="Tao W."/>
            <person name="Teichmann S."/>
            <person name="Tobari Y.N."/>
            <person name="Tomimura Y."/>
            <person name="Tsolas J.M."/>
            <person name="Valente V.L."/>
            <person name="Venter E."/>
            <person name="Venter J.C."/>
            <person name="Vicario S."/>
            <person name="Vieira F.G."/>
            <person name="Vilella A.J."/>
            <person name="Villasante A."/>
            <person name="Walenz B."/>
            <person name="Wang J."/>
            <person name="Wasserman M."/>
            <person name="Watts T."/>
            <person name="Wilson D."/>
            <person name="Wilson R.K."/>
            <person name="Wing R.A."/>
            <person name="Wolfner M.F."/>
            <person name="Wong A."/>
            <person name="Wong G.K."/>
            <person name="Wu C.I."/>
            <person name="Wu G."/>
            <person name="Yamamoto D."/>
            <person name="Yang H.P."/>
            <person name="Yang S.P."/>
            <person name="Yorke J.A."/>
            <person name="Yoshida K."/>
            <person name="Zdobnov E."/>
            <person name="Zhang P."/>
            <person name="Zhang Y."/>
            <person name="Zimin A.V."/>
            <person name="Baldwin J."/>
            <person name="Abdouelleil A."/>
            <person name="Abdulkadir J."/>
            <person name="Abebe A."/>
            <person name="Abera B."/>
            <person name="Abreu J."/>
            <person name="Acer S.C."/>
            <person name="Aftuck L."/>
            <person name="Alexander A."/>
            <person name="An P."/>
            <person name="Anderson E."/>
            <person name="Anderson S."/>
            <person name="Arachi H."/>
            <person name="Azer M."/>
            <person name="Bachantsang P."/>
            <person name="Barry A."/>
            <person name="Bayul T."/>
            <person name="Berlin A."/>
            <person name="Bessette D."/>
            <person name="Bloom T."/>
            <person name="Blye J."/>
            <person name="Boguslavskiy L."/>
            <person name="Bonnet C."/>
            <person name="Boukhgalter B."/>
            <person name="Bourzgui I."/>
            <person name="Brown A."/>
            <person name="Cahill P."/>
            <person name="Channer S."/>
            <person name="Cheshatsang Y."/>
            <person name="Chuda L."/>
            <person name="Citroen M."/>
            <person name="Collymore A."/>
            <person name="Cooke P."/>
            <person name="Costello M."/>
            <person name="D'Aco K."/>
            <person name="Daza R."/>
            <person name="De Haan G."/>
            <person name="DeGray S."/>
            <person name="DeMaso C."/>
            <person name="Dhargay N."/>
            <person name="Dooley K."/>
            <person name="Dooley E."/>
            <person name="Doricent M."/>
            <person name="Dorje P."/>
            <person name="Dorjee K."/>
            <person name="Dupes A."/>
            <person name="Elong R."/>
            <person name="Falk J."/>
            <person name="Farina A."/>
            <person name="Faro S."/>
            <person name="Ferguson D."/>
            <person name="Fisher S."/>
            <person name="Foley C.D."/>
            <person name="Franke A."/>
            <person name="Friedrich D."/>
            <person name="Gadbois L."/>
            <person name="Gearin G."/>
            <person name="Gearin C.R."/>
            <person name="Giannoukos G."/>
            <person name="Goode T."/>
            <person name="Graham J."/>
            <person name="Grandbois E."/>
            <person name="Grewal S."/>
            <person name="Gyaltsen K."/>
            <person name="Hafez N."/>
            <person name="Hagos B."/>
            <person name="Hall J."/>
            <person name="Henson C."/>
            <person name="Hollinger A."/>
            <person name="Honan T."/>
            <person name="Huard M.D."/>
            <person name="Hughes L."/>
            <person name="Hurhula B."/>
            <person name="Husby M.E."/>
            <person name="Kamat A."/>
            <person name="Kanga B."/>
            <person name="Kashin S."/>
            <person name="Khazanovich D."/>
            <person name="Kisner P."/>
            <person name="Lance K."/>
            <person name="Lara M."/>
            <person name="Lee W."/>
            <person name="Lennon N."/>
            <person name="Letendre F."/>
            <person name="LeVine R."/>
            <person name="Lipovsky A."/>
            <person name="Liu X."/>
            <person name="Liu J."/>
            <person name="Liu S."/>
            <person name="Lokyitsang T."/>
            <person name="Lokyitsang Y."/>
            <person name="Lubonja R."/>
            <person name="Lui A."/>
            <person name="MacDonald P."/>
            <person name="Magnisalis V."/>
            <person name="Maru K."/>
            <person name="Matthews C."/>
            <person name="McCusker W."/>
            <person name="McDonough S."/>
            <person name="Mehta T."/>
            <person name="Meldrim J."/>
            <person name="Meneus L."/>
            <person name="Mihai O."/>
            <person name="Mihalev A."/>
            <person name="Mihova T."/>
            <person name="Mittelman R."/>
            <person name="Mlenga V."/>
            <person name="Montmayeur A."/>
            <person name="Mulrain L."/>
            <person name="Navidi A."/>
            <person name="Naylor J."/>
            <person name="Negash T."/>
            <person name="Nguyen T."/>
            <person name="Nguyen N."/>
            <person name="Nicol R."/>
            <person name="Norbu C."/>
            <person name="Norbu N."/>
            <person name="Novod N."/>
            <person name="O'Neill B."/>
            <person name="Osman S."/>
            <person name="Markiewicz E."/>
            <person name="Oyono O.L."/>
            <person name="Patti C."/>
            <person name="Phunkhang P."/>
            <person name="Pierre F."/>
            <person name="Priest M."/>
            <person name="Raghuraman S."/>
            <person name="Rege F."/>
            <person name="Reyes R."/>
            <person name="Rise C."/>
            <person name="Rogov P."/>
            <person name="Ross K."/>
            <person name="Ryan E."/>
            <person name="Settipalli S."/>
            <person name="Shea T."/>
            <person name="Sherpa N."/>
            <person name="Shi L."/>
            <person name="Shih D."/>
            <person name="Sparrow T."/>
            <person name="Spaulding J."/>
            <person name="Stalker J."/>
            <person name="Stange-Thomann N."/>
            <person name="Stavropoulos S."/>
            <person name="Stone C."/>
            <person name="Strader C."/>
            <person name="Tesfaye S."/>
            <person name="Thomson T."/>
            <person name="Thoulutsang Y."/>
            <person name="Thoulutsang D."/>
            <person name="Topham K."/>
            <person name="Topping I."/>
            <person name="Tsamla T."/>
            <person name="Vassiliev H."/>
            <person name="Vo A."/>
            <person name="Wangchuk T."/>
            <person name="Wangdi T."/>
            <person name="Weiand M."/>
            <person name="Wilkinson J."/>
            <person name="Wilson A."/>
            <person name="Yadav S."/>
            <person name="Young G."/>
            <person name="Yu Q."/>
            <person name="Zembek L."/>
            <person name="Zhong D."/>
            <person name="Zimmer A."/>
            <person name="Zwirko Z."/>
            <person name="Jaffe D.B."/>
            <person name="Alvarez P."/>
            <person name="Brockman W."/>
            <person name="Butler J."/>
            <person name="Chin C."/>
            <person name="Gnerre S."/>
            <person name="Grabherr M."/>
            <person name="Kleber M."/>
            <person name="Mauceli E."/>
            <person name="MacCallum I."/>
        </authorList>
    </citation>
    <scope>NUCLEOTIDE SEQUENCE [LARGE SCALE GENOMIC DNA]</scope>
    <source>
        <strain evidence="3">Tucson 14030-0811.24</strain>
    </source>
</reference>